<dbReference type="Gene3D" id="2.30.29.30">
    <property type="entry name" value="Pleckstrin-homology domain (PH domain)/Phosphotyrosine-binding domain (PTB)"/>
    <property type="match status" value="1"/>
</dbReference>
<feature type="compositionally biased region" description="Polar residues" evidence="1">
    <location>
        <begin position="988"/>
        <end position="1001"/>
    </location>
</feature>
<feature type="compositionally biased region" description="Low complexity" evidence="1">
    <location>
        <begin position="1188"/>
        <end position="1199"/>
    </location>
</feature>
<evidence type="ECO:0000313" key="4">
    <source>
        <dbReference type="Proteomes" id="UP000800097"/>
    </source>
</evidence>
<feature type="compositionally biased region" description="Low complexity" evidence="1">
    <location>
        <begin position="270"/>
        <end position="285"/>
    </location>
</feature>
<feature type="compositionally biased region" description="Low complexity" evidence="1">
    <location>
        <begin position="157"/>
        <end position="179"/>
    </location>
</feature>
<dbReference type="InterPro" id="IPR053074">
    <property type="entry name" value="NPC_Nucleoporin"/>
</dbReference>
<feature type="compositionally biased region" description="Basic and acidic residues" evidence="1">
    <location>
        <begin position="708"/>
        <end position="718"/>
    </location>
</feature>
<evidence type="ECO:0000256" key="1">
    <source>
        <dbReference type="SAM" id="MobiDB-lite"/>
    </source>
</evidence>
<dbReference type="EMBL" id="ML986510">
    <property type="protein sequence ID" value="KAF2273376.1"/>
    <property type="molecule type" value="Genomic_DNA"/>
</dbReference>
<feature type="compositionally biased region" description="Polar residues" evidence="1">
    <location>
        <begin position="771"/>
        <end position="781"/>
    </location>
</feature>
<organism evidence="3 4">
    <name type="scientific">Westerdykella ornata</name>
    <dbReference type="NCBI Taxonomy" id="318751"/>
    <lineage>
        <taxon>Eukaryota</taxon>
        <taxon>Fungi</taxon>
        <taxon>Dikarya</taxon>
        <taxon>Ascomycota</taxon>
        <taxon>Pezizomycotina</taxon>
        <taxon>Dothideomycetes</taxon>
        <taxon>Pleosporomycetidae</taxon>
        <taxon>Pleosporales</taxon>
        <taxon>Sporormiaceae</taxon>
        <taxon>Westerdykella</taxon>
    </lineage>
</organism>
<keyword evidence="4" id="KW-1185">Reference proteome</keyword>
<feature type="compositionally biased region" description="Polar residues" evidence="1">
    <location>
        <begin position="749"/>
        <end position="763"/>
    </location>
</feature>
<dbReference type="InterPro" id="IPR011993">
    <property type="entry name" value="PH-like_dom_sf"/>
</dbReference>
<feature type="compositionally biased region" description="Low complexity" evidence="1">
    <location>
        <begin position="1163"/>
        <end position="1172"/>
    </location>
</feature>
<feature type="compositionally biased region" description="Low complexity" evidence="1">
    <location>
        <begin position="391"/>
        <end position="415"/>
    </location>
</feature>
<feature type="compositionally biased region" description="Basic and acidic residues" evidence="1">
    <location>
        <begin position="23"/>
        <end position="35"/>
    </location>
</feature>
<dbReference type="Pfam" id="PF08911">
    <property type="entry name" value="NUP50"/>
    <property type="match status" value="1"/>
</dbReference>
<name>A0A6A6JCL8_WESOR</name>
<dbReference type="GO" id="GO:0005643">
    <property type="term" value="C:nuclear pore"/>
    <property type="evidence" value="ECO:0007669"/>
    <property type="project" value="InterPro"/>
</dbReference>
<reference evidence="3" key="1">
    <citation type="journal article" date="2020" name="Stud. Mycol.">
        <title>101 Dothideomycetes genomes: a test case for predicting lifestyles and emergence of pathogens.</title>
        <authorList>
            <person name="Haridas S."/>
            <person name="Albert R."/>
            <person name="Binder M."/>
            <person name="Bloem J."/>
            <person name="Labutti K."/>
            <person name="Salamov A."/>
            <person name="Andreopoulos B."/>
            <person name="Baker S."/>
            <person name="Barry K."/>
            <person name="Bills G."/>
            <person name="Bluhm B."/>
            <person name="Cannon C."/>
            <person name="Castanera R."/>
            <person name="Culley D."/>
            <person name="Daum C."/>
            <person name="Ezra D."/>
            <person name="Gonzalez J."/>
            <person name="Henrissat B."/>
            <person name="Kuo A."/>
            <person name="Liang C."/>
            <person name="Lipzen A."/>
            <person name="Lutzoni F."/>
            <person name="Magnuson J."/>
            <person name="Mondo S."/>
            <person name="Nolan M."/>
            <person name="Ohm R."/>
            <person name="Pangilinan J."/>
            <person name="Park H.-J."/>
            <person name="Ramirez L."/>
            <person name="Alfaro M."/>
            <person name="Sun H."/>
            <person name="Tritt A."/>
            <person name="Yoshinaga Y."/>
            <person name="Zwiers L.-H."/>
            <person name="Turgeon B."/>
            <person name="Goodwin S."/>
            <person name="Spatafora J."/>
            <person name="Crous P."/>
            <person name="Grigoriev I."/>
        </authorList>
    </citation>
    <scope>NUCLEOTIDE SEQUENCE</scope>
    <source>
        <strain evidence="3">CBS 379.55</strain>
    </source>
</reference>
<feature type="compositionally biased region" description="Low complexity" evidence="1">
    <location>
        <begin position="575"/>
        <end position="595"/>
    </location>
</feature>
<protein>
    <recommendedName>
        <fullName evidence="2">Nuclear pore complex NUP2/50/61 domain-containing protein</fullName>
    </recommendedName>
</protein>
<feature type="compositionally biased region" description="Low complexity" evidence="1">
    <location>
        <begin position="230"/>
        <end position="261"/>
    </location>
</feature>
<feature type="compositionally biased region" description="Basic residues" evidence="1">
    <location>
        <begin position="45"/>
        <end position="54"/>
    </location>
</feature>
<feature type="compositionally biased region" description="Polar residues" evidence="1">
    <location>
        <begin position="875"/>
        <end position="887"/>
    </location>
</feature>
<accession>A0A6A6JCL8</accession>
<evidence type="ECO:0000313" key="3">
    <source>
        <dbReference type="EMBL" id="KAF2273376.1"/>
    </source>
</evidence>
<sequence>MKKRSGIFAQGRREEEYADPDERDPRREESPDPVRRATAAQLANRKIKAPKSRLAHAAASGFSASAPAPASNPFNFGGPAAGASTPANPFSFGSQQSTSTPPSFGANSNTTSFNFGGAQQSTPAPGGFNFGGSTQTQSPAPFSFGGQQSAANGVATPAFGASQPAQAAGGFGSGSTTSGFKFQAPQSTPSAPASDVNKPSFGGNSPRASPAPSPAPSNLFTNSSFPQFGSTNATSSSSVPTSLFSTAPSSSSAPSGSLFTTASFPPFGGSTAVSKPSATTAPTTSLFNLGSASNTSSSATVKETAKAPSFNFGATTAAPATDTGKTPLFKFGASATSSAPSNDTAKAPSFGFGANSAATSSPAPAKDTPNPAPFSFGGSKSTAPADESAKTSTPFSFGSSSSTATSSAPASNAFSQSSFPAFGGKAGTSTTSEPTSNTLSQSSFSTFGGDKPVTTSAPSDNIFSKSSMPAFGAAETPKSSSLFNLGQSQAQAASSSPSASKSTPTTQPPKFDFASVSSQSTQATATDTVGKTPEPKESSSKETTSVFPGTTSATSTPFGRPSLSQSSAGTAAPKSSVPAFPPSSTTSTTSQSVPTGAPETTPVPGIPRARIPEEWNGATPSAVETARRPSSGTQDSRVADLLAELETLNKKFRQKLESLAPLTDWSPVSRWHLKETKKIMTQIVDLRKEQARRNGVTGYESALSTKRKAAEGAERDVEPTTPSKKARGPSPPPQSGVSFTPKAAPPTRNPLQAPSSSGFSHKPTTAEPKPASTQSQTSNLFGNILGKASATPSTESSTPPASGGLFAPSTKLSASISGMPTSGASQTQAPSPSQGFSPSPTADLNEKPSSAGFKPSTTLSSAGKDATPSFGFKPSASSNAPNESTPSFGFRPSTGTSTQDSSSSGTNMFSLFAKNAKTAEQLTAERKAKAKAEDFDSDEETEEQWSARWDREEAARKEEEAKKAQSAQGFSVPASSASTTSTPPATSFDVSKATSGTTSVLASGAASPAASASAAGSVFGTSSAAPSPGANIFGHLSSAASSAHQDDTDEEEEDEGDEHEEGNQEEQEPEDESQDEGGSTPRAFSPKRKLADSESGADTEEDSGESAKKKTDTGSSKPSLMSRITFGEKSSATADGPSSSVNGSVATPTAKKPFFFDFANAAPKTAPSKSSSFAGDQTFKPGTPIKFAPTTETAAPKPTFSFQPATPSSSDTAPKPAPFAFLSQSAGSANKPSFLTPSAGQSAAGSVTSSVFSSRAPTPLSDAGVGSEKESGGDAGEEDEENKGPQLDLSTLTDDEKASHDVLFHAETALAKHETGTGSDKAWKTFARAPIWILKNKESGKALVRMRIASGATPVNYNILARLPSQTAGKSKTMVLAPRLGTDGKLSRILFVFKTKELAEEFLETFNANMPEA</sequence>
<feature type="compositionally biased region" description="Acidic residues" evidence="1">
    <location>
        <begin position="1047"/>
        <end position="1075"/>
    </location>
</feature>
<feature type="compositionally biased region" description="Polar residues" evidence="1">
    <location>
        <begin position="218"/>
        <end position="229"/>
    </location>
</feature>
<feature type="compositionally biased region" description="Polar residues" evidence="1">
    <location>
        <begin position="810"/>
        <end position="842"/>
    </location>
</feature>
<feature type="region of interest" description="Disordered" evidence="1">
    <location>
        <begin position="688"/>
        <end position="907"/>
    </location>
</feature>
<feature type="compositionally biased region" description="Low complexity" evidence="1">
    <location>
        <begin position="973"/>
        <end position="987"/>
    </location>
</feature>
<feature type="region of interest" description="Disordered" evidence="1">
    <location>
        <begin position="1250"/>
        <end position="1290"/>
    </location>
</feature>
<evidence type="ECO:0000259" key="2">
    <source>
        <dbReference type="Pfam" id="PF08911"/>
    </source>
</evidence>
<feature type="compositionally biased region" description="Low complexity" evidence="1">
    <location>
        <begin position="354"/>
        <end position="365"/>
    </location>
</feature>
<gene>
    <name evidence="3" type="ORF">EI97DRAFT_461045</name>
</gene>
<dbReference type="OrthoDB" id="10265837at2759"/>
<feature type="compositionally biased region" description="Low complexity" evidence="1">
    <location>
        <begin position="788"/>
        <end position="802"/>
    </location>
</feature>
<feature type="compositionally biased region" description="Polar residues" evidence="1">
    <location>
        <begin position="85"/>
        <end position="123"/>
    </location>
</feature>
<feature type="compositionally biased region" description="Polar residues" evidence="1">
    <location>
        <begin position="477"/>
        <end position="486"/>
    </location>
</feature>
<dbReference type="PANTHER" id="PTHR38697:SF1">
    <property type="entry name" value="NUCLEAR PORE COMPLEX PROTEIN SIMILAR TO S. CEREVISIAE NUP2 (EUROFUNG)"/>
    <property type="match status" value="1"/>
</dbReference>
<dbReference type="RefSeq" id="XP_033650915.1">
    <property type="nucleotide sequence ID" value="XM_033801163.1"/>
</dbReference>
<dbReference type="InterPro" id="IPR015007">
    <property type="entry name" value="NUP2/50/61"/>
</dbReference>
<feature type="region of interest" description="Disordered" evidence="1">
    <location>
        <begin position="1"/>
        <end position="635"/>
    </location>
</feature>
<feature type="compositionally biased region" description="Polar residues" evidence="1">
    <location>
        <begin position="334"/>
        <end position="344"/>
    </location>
</feature>
<feature type="compositionally biased region" description="Polar residues" evidence="1">
    <location>
        <begin position="1200"/>
        <end position="1212"/>
    </location>
</feature>
<dbReference type="GeneID" id="54554338"/>
<dbReference type="SUPFAM" id="SSF50729">
    <property type="entry name" value="PH domain-like"/>
    <property type="match status" value="1"/>
</dbReference>
<feature type="compositionally biased region" description="Polar residues" evidence="1">
    <location>
        <begin position="546"/>
        <end position="569"/>
    </location>
</feature>
<feature type="compositionally biased region" description="Acidic residues" evidence="1">
    <location>
        <begin position="1095"/>
        <end position="1104"/>
    </location>
</feature>
<dbReference type="PANTHER" id="PTHR38697">
    <property type="entry name" value="NUCLEAR PORE COMPLEX PROTEIN SIMILAR TO S. CEREVISIAE NUP2 (EUROFUNG)"/>
    <property type="match status" value="1"/>
</dbReference>
<feature type="compositionally biased region" description="Low complexity" evidence="1">
    <location>
        <begin position="1002"/>
        <end position="1025"/>
    </location>
</feature>
<feature type="compositionally biased region" description="Polar residues" evidence="1">
    <location>
        <begin position="427"/>
        <end position="446"/>
    </location>
</feature>
<feature type="compositionally biased region" description="Polar residues" evidence="1">
    <location>
        <begin position="286"/>
        <end position="301"/>
    </location>
</feature>
<feature type="compositionally biased region" description="Low complexity" evidence="1">
    <location>
        <begin position="893"/>
        <end position="906"/>
    </location>
</feature>
<feature type="domain" description="Nuclear pore complex NUP2/50/61" evidence="2">
    <location>
        <begin position="21"/>
        <end position="78"/>
    </location>
</feature>
<proteinExistence type="predicted"/>
<feature type="compositionally biased region" description="Polar residues" evidence="1">
    <location>
        <begin position="453"/>
        <end position="467"/>
    </location>
</feature>
<feature type="compositionally biased region" description="Basic and acidic residues" evidence="1">
    <location>
        <begin position="948"/>
        <end position="963"/>
    </location>
</feature>
<feature type="region of interest" description="Disordered" evidence="1">
    <location>
        <begin position="922"/>
        <end position="1147"/>
    </location>
</feature>
<feature type="compositionally biased region" description="Polar residues" evidence="1">
    <location>
        <begin position="131"/>
        <end position="151"/>
    </location>
</feature>
<feature type="compositionally biased region" description="Basic and acidic residues" evidence="1">
    <location>
        <begin position="923"/>
        <end position="934"/>
    </location>
</feature>
<feature type="compositionally biased region" description="Low complexity" evidence="1">
    <location>
        <begin position="314"/>
        <end position="323"/>
    </location>
</feature>
<feature type="compositionally biased region" description="Polar residues" evidence="1">
    <location>
        <begin position="1128"/>
        <end position="1147"/>
    </location>
</feature>
<feature type="compositionally biased region" description="Low complexity" evidence="1">
    <location>
        <begin position="487"/>
        <end position="532"/>
    </location>
</feature>
<feature type="compositionally biased region" description="Low complexity" evidence="1">
    <location>
        <begin position="57"/>
        <end position="77"/>
    </location>
</feature>
<dbReference type="Proteomes" id="UP000800097">
    <property type="component" value="Unassembled WGS sequence"/>
</dbReference>
<feature type="region of interest" description="Disordered" evidence="1">
    <location>
        <begin position="1163"/>
        <end position="1224"/>
    </location>
</feature>